<dbReference type="Pfam" id="PF07790">
    <property type="entry name" value="Pilin_N"/>
    <property type="match status" value="1"/>
</dbReference>
<evidence type="ECO:0000259" key="1">
    <source>
        <dbReference type="Pfam" id="PF07790"/>
    </source>
</evidence>
<protein>
    <submittedName>
        <fullName evidence="2">Type IV pilin</fullName>
    </submittedName>
</protein>
<keyword evidence="3" id="KW-1185">Reference proteome</keyword>
<dbReference type="EMBL" id="JBHUDL010000010">
    <property type="protein sequence ID" value="MFD1635127.1"/>
    <property type="molecule type" value="Genomic_DNA"/>
</dbReference>
<dbReference type="NCBIfam" id="TIGR02537">
    <property type="entry name" value="arch_flag_Nterm"/>
    <property type="match status" value="1"/>
</dbReference>
<dbReference type="Proteomes" id="UP001597075">
    <property type="component" value="Unassembled WGS sequence"/>
</dbReference>
<reference evidence="2 3" key="1">
    <citation type="journal article" date="2019" name="Int. J. Syst. Evol. Microbiol.">
        <title>The Global Catalogue of Microorganisms (GCM) 10K type strain sequencing project: providing services to taxonomists for standard genome sequencing and annotation.</title>
        <authorList>
            <consortium name="The Broad Institute Genomics Platform"/>
            <consortium name="The Broad Institute Genome Sequencing Center for Infectious Disease"/>
            <person name="Wu L."/>
            <person name="Ma J."/>
        </authorList>
    </citation>
    <scope>NUCLEOTIDE SEQUENCE [LARGE SCALE GENOMIC DNA]</scope>
    <source>
        <strain evidence="2 3">CGMCC 1.10594</strain>
    </source>
</reference>
<accession>A0ABD6D3S6</accession>
<sequence length="203" mass="20971">MDGRGISPLVGTVLVVVITLLLASMFAAGATELASLGTERELVTDLTEKSEDDYRPELVWARDDGADETTTHVVNYTIATGSATAGNSLNSVVVEYPDGTVDVSGVDERSKITTVGIDEDRDGTIEVDATGDVECCPPSDGVKVSDGGNTLTVELSGNYDLEEGDALIVEYESVDNPAAGDHAVTVGVNGDVSDSGTLEVAAD</sequence>
<dbReference type="InterPro" id="IPR012859">
    <property type="entry name" value="Pilin_N_archaeal"/>
</dbReference>
<gene>
    <name evidence="2" type="ORF">ACFSBJ_15455</name>
</gene>
<proteinExistence type="predicted"/>
<dbReference type="InterPro" id="IPR013373">
    <property type="entry name" value="Flagellin/pilin_N_arc"/>
</dbReference>
<evidence type="ECO:0000313" key="2">
    <source>
        <dbReference type="EMBL" id="MFD1635127.1"/>
    </source>
</evidence>
<evidence type="ECO:0000313" key="3">
    <source>
        <dbReference type="Proteomes" id="UP001597075"/>
    </source>
</evidence>
<dbReference type="AlphaFoldDB" id="A0ABD6D3S6"/>
<dbReference type="RefSeq" id="WP_256405349.1">
    <property type="nucleotide sequence ID" value="NZ_CP187151.1"/>
</dbReference>
<feature type="domain" description="Archaeal Type IV pilin N-terminal" evidence="1">
    <location>
        <begin position="4"/>
        <end position="59"/>
    </location>
</feature>
<comment type="caution">
    <text evidence="2">The sequence shown here is derived from an EMBL/GenBank/DDBJ whole genome shotgun (WGS) entry which is preliminary data.</text>
</comment>
<organism evidence="2 3">
    <name type="scientific">Haloplanus ruber</name>
    <dbReference type="NCBI Taxonomy" id="869892"/>
    <lineage>
        <taxon>Archaea</taxon>
        <taxon>Methanobacteriati</taxon>
        <taxon>Methanobacteriota</taxon>
        <taxon>Stenosarchaea group</taxon>
        <taxon>Halobacteria</taxon>
        <taxon>Halobacteriales</taxon>
        <taxon>Haloferacaceae</taxon>
        <taxon>Haloplanus</taxon>
    </lineage>
</organism>
<name>A0ABD6D3S6_9EURY</name>